<sequence length="148" mass="16381">MFKEGFKWILCIYIAFVFVQSLFFKFTDAYETVYIFSVLGNWSGLDWFAEYGAYGVGITELIAAILLMIPACRLYGAILSAGVMAGAVFFHLFTPLGINMPEFDNTGNIIGDDGGLLFYNASGMLVAAVVVAIMEFFDTDNAIKRILF</sequence>
<dbReference type="OrthoDB" id="9791120at2"/>
<dbReference type="InterPro" id="IPR009908">
    <property type="entry name" value="Methylamine_util_MauE"/>
</dbReference>
<evidence type="ECO:0000256" key="6">
    <source>
        <dbReference type="ARBA" id="ARBA00022989"/>
    </source>
</evidence>
<feature type="transmembrane region" description="Helical" evidence="8">
    <location>
        <begin position="116"/>
        <end position="137"/>
    </location>
</feature>
<evidence type="ECO:0000256" key="5">
    <source>
        <dbReference type="ARBA" id="ARBA00022692"/>
    </source>
</evidence>
<keyword evidence="6 8" id="KW-1133">Transmembrane helix</keyword>
<comment type="function">
    <text evidence="1">May be specifically involved in the processing, transport, and/or maturation of the MADH beta-subunit.</text>
</comment>
<organism evidence="10 11">
    <name type="scientific">Endozoicomonas numazuensis</name>
    <dbReference type="NCBI Taxonomy" id="1137799"/>
    <lineage>
        <taxon>Bacteria</taxon>
        <taxon>Pseudomonadati</taxon>
        <taxon>Pseudomonadota</taxon>
        <taxon>Gammaproteobacteria</taxon>
        <taxon>Oceanospirillales</taxon>
        <taxon>Endozoicomonadaceae</taxon>
        <taxon>Endozoicomonas</taxon>
    </lineage>
</organism>
<dbReference type="AlphaFoldDB" id="A0A081NIA9"/>
<keyword evidence="11" id="KW-1185">Reference proteome</keyword>
<feature type="domain" description="Methylamine utilisation protein MauE" evidence="9">
    <location>
        <begin position="6"/>
        <end position="89"/>
    </location>
</feature>
<evidence type="ECO:0000256" key="3">
    <source>
        <dbReference type="ARBA" id="ARBA00004856"/>
    </source>
</evidence>
<evidence type="ECO:0000313" key="10">
    <source>
        <dbReference type="EMBL" id="KEQ18182.1"/>
    </source>
</evidence>
<comment type="subcellular location">
    <subcellularLocation>
        <location evidence="2">Membrane</location>
        <topology evidence="2">Multi-pass membrane protein</topology>
    </subcellularLocation>
</comment>
<dbReference type="Pfam" id="PF07291">
    <property type="entry name" value="MauE"/>
    <property type="match status" value="1"/>
</dbReference>
<dbReference type="EMBL" id="JOKH01000002">
    <property type="protein sequence ID" value="KEQ18182.1"/>
    <property type="molecule type" value="Genomic_DNA"/>
</dbReference>
<dbReference type="RefSeq" id="WP_034835296.1">
    <property type="nucleotide sequence ID" value="NZ_JOKH01000002.1"/>
</dbReference>
<protein>
    <recommendedName>
        <fullName evidence="4">Methylamine utilization protein MauE</fullName>
    </recommendedName>
</protein>
<name>A0A081NIA9_9GAMM</name>
<evidence type="ECO:0000259" key="9">
    <source>
        <dbReference type="Pfam" id="PF07291"/>
    </source>
</evidence>
<evidence type="ECO:0000256" key="4">
    <source>
        <dbReference type="ARBA" id="ARBA00019078"/>
    </source>
</evidence>
<evidence type="ECO:0000256" key="8">
    <source>
        <dbReference type="SAM" id="Phobius"/>
    </source>
</evidence>
<gene>
    <name evidence="10" type="ORF">GZ78_11590</name>
</gene>
<dbReference type="GO" id="GO:0030416">
    <property type="term" value="P:methylamine metabolic process"/>
    <property type="evidence" value="ECO:0007669"/>
    <property type="project" value="InterPro"/>
</dbReference>
<dbReference type="eggNOG" id="ENOG5032H7J">
    <property type="taxonomic scope" value="Bacteria"/>
</dbReference>
<keyword evidence="7 8" id="KW-0472">Membrane</keyword>
<dbReference type="Proteomes" id="UP000028073">
    <property type="component" value="Unassembled WGS sequence"/>
</dbReference>
<feature type="transmembrane region" description="Helical" evidence="8">
    <location>
        <begin position="7"/>
        <end position="27"/>
    </location>
</feature>
<proteinExistence type="predicted"/>
<feature type="transmembrane region" description="Helical" evidence="8">
    <location>
        <begin position="47"/>
        <end position="67"/>
    </location>
</feature>
<reference evidence="10 11" key="1">
    <citation type="submission" date="2014-06" db="EMBL/GenBank/DDBJ databases">
        <title>Whole Genome Sequences of Three Symbiotic Endozoicomonas Bacteria.</title>
        <authorList>
            <person name="Neave M.J."/>
            <person name="Apprill A."/>
            <person name="Voolstra C.R."/>
        </authorList>
    </citation>
    <scope>NUCLEOTIDE SEQUENCE [LARGE SCALE GENOMIC DNA]</scope>
    <source>
        <strain evidence="10 11">DSM 25634</strain>
    </source>
</reference>
<accession>A0A081NIA9</accession>
<evidence type="ECO:0000256" key="1">
    <source>
        <dbReference type="ARBA" id="ARBA00003475"/>
    </source>
</evidence>
<comment type="pathway">
    <text evidence="3">One-carbon metabolism; methylamine degradation.</text>
</comment>
<evidence type="ECO:0000256" key="2">
    <source>
        <dbReference type="ARBA" id="ARBA00004141"/>
    </source>
</evidence>
<dbReference type="STRING" id="1137799.GZ78_11590"/>
<evidence type="ECO:0000313" key="11">
    <source>
        <dbReference type="Proteomes" id="UP000028073"/>
    </source>
</evidence>
<feature type="transmembrane region" description="Helical" evidence="8">
    <location>
        <begin position="74"/>
        <end position="96"/>
    </location>
</feature>
<comment type="caution">
    <text evidence="10">The sequence shown here is derived from an EMBL/GenBank/DDBJ whole genome shotgun (WGS) entry which is preliminary data.</text>
</comment>
<keyword evidence="5 8" id="KW-0812">Transmembrane</keyword>
<evidence type="ECO:0000256" key="7">
    <source>
        <dbReference type="ARBA" id="ARBA00023136"/>
    </source>
</evidence>
<dbReference type="GO" id="GO:0016020">
    <property type="term" value="C:membrane"/>
    <property type="evidence" value="ECO:0007669"/>
    <property type="project" value="UniProtKB-SubCell"/>
</dbReference>